<dbReference type="InterPro" id="IPR029787">
    <property type="entry name" value="Nucleotide_cyclase"/>
</dbReference>
<dbReference type="PROSITE" id="PS50887">
    <property type="entry name" value="GGDEF"/>
    <property type="match status" value="1"/>
</dbReference>
<dbReference type="InterPro" id="IPR006189">
    <property type="entry name" value="CHASE_dom"/>
</dbReference>
<dbReference type="PANTHER" id="PTHR46663">
    <property type="entry name" value="DIGUANYLATE CYCLASE DGCT-RELATED"/>
    <property type="match status" value="1"/>
</dbReference>
<dbReference type="InterPro" id="IPR043128">
    <property type="entry name" value="Rev_trsase/Diguanyl_cyclase"/>
</dbReference>
<evidence type="ECO:0000256" key="2">
    <source>
        <dbReference type="ARBA" id="ARBA00022692"/>
    </source>
</evidence>
<evidence type="ECO:0000256" key="1">
    <source>
        <dbReference type="ARBA" id="ARBA00004370"/>
    </source>
</evidence>
<dbReference type="InterPro" id="IPR052163">
    <property type="entry name" value="DGC-Regulatory_Protein"/>
</dbReference>
<evidence type="ECO:0000259" key="7">
    <source>
        <dbReference type="PROSITE" id="PS50839"/>
    </source>
</evidence>
<dbReference type="Pfam" id="PF03924">
    <property type="entry name" value="CHASE"/>
    <property type="match status" value="1"/>
</dbReference>
<feature type="region of interest" description="Disordered" evidence="5">
    <location>
        <begin position="441"/>
        <end position="462"/>
    </location>
</feature>
<dbReference type="EMBL" id="JACVEW010000010">
    <property type="protein sequence ID" value="MBP0048681.1"/>
    <property type="molecule type" value="Genomic_DNA"/>
</dbReference>
<gene>
    <name evidence="9" type="ORF">H9C73_08020</name>
</gene>
<evidence type="ECO:0000259" key="8">
    <source>
        <dbReference type="PROSITE" id="PS50887"/>
    </source>
</evidence>
<dbReference type="PANTHER" id="PTHR46663:SF2">
    <property type="entry name" value="GGDEF DOMAIN-CONTAINING PROTEIN"/>
    <property type="match status" value="1"/>
</dbReference>
<feature type="domain" description="CHASE" evidence="7">
    <location>
        <begin position="113"/>
        <end position="250"/>
    </location>
</feature>
<dbReference type="Gene3D" id="3.30.450.350">
    <property type="entry name" value="CHASE domain"/>
    <property type="match status" value="1"/>
</dbReference>
<feature type="domain" description="GGDEF" evidence="8">
    <location>
        <begin position="323"/>
        <end position="457"/>
    </location>
</feature>
<dbReference type="CDD" id="cd01949">
    <property type="entry name" value="GGDEF"/>
    <property type="match status" value="1"/>
</dbReference>
<evidence type="ECO:0000256" key="6">
    <source>
        <dbReference type="SAM" id="Phobius"/>
    </source>
</evidence>
<keyword evidence="4 6" id="KW-0472">Membrane</keyword>
<dbReference type="NCBIfam" id="TIGR00254">
    <property type="entry name" value="GGDEF"/>
    <property type="match status" value="1"/>
</dbReference>
<dbReference type="Proteomes" id="UP000810171">
    <property type="component" value="Unassembled WGS sequence"/>
</dbReference>
<dbReference type="PROSITE" id="PS50839">
    <property type="entry name" value="CHASE"/>
    <property type="match status" value="1"/>
</dbReference>
<dbReference type="Gene3D" id="3.30.70.270">
    <property type="match status" value="1"/>
</dbReference>
<comment type="subcellular location">
    <subcellularLocation>
        <location evidence="1">Membrane</location>
    </subcellularLocation>
</comment>
<keyword evidence="3 6" id="KW-1133">Transmembrane helix</keyword>
<dbReference type="SMART" id="SM00267">
    <property type="entry name" value="GGDEF"/>
    <property type="match status" value="1"/>
</dbReference>
<evidence type="ECO:0000256" key="5">
    <source>
        <dbReference type="SAM" id="MobiDB-lite"/>
    </source>
</evidence>
<feature type="transmembrane region" description="Helical" evidence="6">
    <location>
        <begin position="267"/>
        <end position="286"/>
    </location>
</feature>
<reference evidence="9 10" key="1">
    <citation type="submission" date="2020-09" db="EMBL/GenBank/DDBJ databases">
        <authorList>
            <person name="Tanuku N.R.S."/>
        </authorList>
    </citation>
    <scope>NUCLEOTIDE SEQUENCE [LARGE SCALE GENOMIC DNA]</scope>
    <source>
        <strain evidence="9 10">AK62</strain>
    </source>
</reference>
<keyword evidence="2 6" id="KW-0812">Transmembrane</keyword>
<comment type="caution">
    <text evidence="9">The sequence shown here is derived from an EMBL/GenBank/DDBJ whole genome shotgun (WGS) entry which is preliminary data.</text>
</comment>
<sequence>MVHHFIRKGPPPVVAYTLILLITLLLFVLAEFVVGLVQQRMAQVQRVEAVAEIAQRRADLESRINSVLYLSSTLNTYVRVNPNSNVDRWYELAREIVREAPLVRNIGLAPDNVMRFVYPLSGNEAALGLVYQERPDQWPSVVEAMLTEKMTLAGPVNLVQGGKGLIARTPIYYEEGGERHYWGLSSVVINYDDLISDVGLKNGNDAFRLAIRGRDAKGSEGEVFFGDPAVFDEPLARMPVYFPNGSWIIAAKTDNGRIPSLTWLRTAAWGLVLLFAAVAAVCYQLYRFALNQSLTDPLTGCENRRSLLQKTQLLADLYPRSGIGFSMLFIDLNHFKQVNDTYGHHVGDMLLIEAAARLGAHVRKSDTLARNGGDEFILLMPGTRCRDAKALAAKIESVMSEPFAMGDQEIFISASVGFAVFPDEAKSADQLINLADTRMYSRKREKKAEEASRAGESAEQEP</sequence>
<keyword evidence="10" id="KW-1185">Reference proteome</keyword>
<organism evidence="9 10">
    <name type="scientific">Marinobacterium alkalitolerans</name>
    <dbReference type="NCBI Taxonomy" id="1542925"/>
    <lineage>
        <taxon>Bacteria</taxon>
        <taxon>Pseudomonadati</taxon>
        <taxon>Pseudomonadota</taxon>
        <taxon>Gammaproteobacteria</taxon>
        <taxon>Oceanospirillales</taxon>
        <taxon>Oceanospirillaceae</taxon>
        <taxon>Marinobacterium</taxon>
    </lineage>
</organism>
<evidence type="ECO:0000313" key="9">
    <source>
        <dbReference type="EMBL" id="MBP0048681.1"/>
    </source>
</evidence>
<dbReference type="InterPro" id="IPR042240">
    <property type="entry name" value="CHASE_sf"/>
</dbReference>
<evidence type="ECO:0000313" key="10">
    <source>
        <dbReference type="Proteomes" id="UP000810171"/>
    </source>
</evidence>
<dbReference type="RefSeq" id="WP_209287295.1">
    <property type="nucleotide sequence ID" value="NZ_JACVEW010000010.1"/>
</dbReference>
<dbReference type="Pfam" id="PF00990">
    <property type="entry name" value="GGDEF"/>
    <property type="match status" value="1"/>
</dbReference>
<name>A0ABS3ZAF6_9GAMM</name>
<protein>
    <submittedName>
        <fullName evidence="9">Sensor domain-containing diguanylate cyclase</fullName>
    </submittedName>
</protein>
<evidence type="ECO:0000256" key="3">
    <source>
        <dbReference type="ARBA" id="ARBA00022989"/>
    </source>
</evidence>
<dbReference type="InterPro" id="IPR000160">
    <property type="entry name" value="GGDEF_dom"/>
</dbReference>
<feature type="transmembrane region" description="Helical" evidence="6">
    <location>
        <begin position="13"/>
        <end position="37"/>
    </location>
</feature>
<accession>A0ABS3ZAF6</accession>
<proteinExistence type="predicted"/>
<evidence type="ECO:0000256" key="4">
    <source>
        <dbReference type="ARBA" id="ARBA00023136"/>
    </source>
</evidence>
<dbReference type="SUPFAM" id="SSF55073">
    <property type="entry name" value="Nucleotide cyclase"/>
    <property type="match status" value="1"/>
</dbReference>
<dbReference type="SMART" id="SM01079">
    <property type="entry name" value="CHASE"/>
    <property type="match status" value="1"/>
</dbReference>